<evidence type="ECO:0000259" key="4">
    <source>
        <dbReference type="Pfam" id="PF06429"/>
    </source>
</evidence>
<evidence type="ECO:0000256" key="2">
    <source>
        <dbReference type="RuleBase" id="RU362116"/>
    </source>
</evidence>
<accession>A0A1Y0IJ20</accession>
<dbReference type="InterPro" id="IPR019776">
    <property type="entry name" value="Flagellar_basal_body_rod_CS"/>
</dbReference>
<keyword evidence="6" id="KW-1185">Reference proteome</keyword>
<dbReference type="RefSeq" id="WP_087455904.1">
    <property type="nucleotide sequence ID" value="NZ_CP021434.1"/>
</dbReference>
<feature type="domain" description="Flagellar basal body rod protein N-terminal" evidence="3">
    <location>
        <begin position="6"/>
        <end position="34"/>
    </location>
</feature>
<comment type="subcellular location">
    <subcellularLocation>
        <location evidence="2">Bacterial flagellum basal body</location>
    </subcellularLocation>
</comment>
<keyword evidence="2" id="KW-0975">Bacterial flagellum</keyword>
<dbReference type="InterPro" id="IPR010930">
    <property type="entry name" value="Flg_bb/hook_C_dom"/>
</dbReference>
<proteinExistence type="inferred from homology"/>
<reference evidence="6" key="1">
    <citation type="submission" date="2017-05" db="EMBL/GenBank/DDBJ databases">
        <authorList>
            <person name="Sung H."/>
        </authorList>
    </citation>
    <scope>NUCLEOTIDE SEQUENCE [LARGE SCALE GENOMIC DNA]</scope>
    <source>
        <strain evidence="6">AR23208</strain>
    </source>
</reference>
<dbReference type="PANTHER" id="PTHR30435">
    <property type="entry name" value="FLAGELLAR PROTEIN"/>
    <property type="match status" value="1"/>
</dbReference>
<gene>
    <name evidence="5" type="ORF">CBW65_05040</name>
</gene>
<dbReference type="Proteomes" id="UP000195437">
    <property type="component" value="Chromosome"/>
</dbReference>
<evidence type="ECO:0000256" key="1">
    <source>
        <dbReference type="ARBA" id="ARBA00009677"/>
    </source>
</evidence>
<dbReference type="PROSITE" id="PS00588">
    <property type="entry name" value="FLAGELLA_BB_ROD"/>
    <property type="match status" value="1"/>
</dbReference>
<comment type="similarity">
    <text evidence="1 2">Belongs to the flagella basal body rod proteins family.</text>
</comment>
<dbReference type="OrthoDB" id="9804559at2"/>
<name>A0A1Y0IJ20_9BACL</name>
<evidence type="ECO:0000259" key="3">
    <source>
        <dbReference type="Pfam" id="PF00460"/>
    </source>
</evidence>
<organism evidence="5 6">
    <name type="scientific">Tumebacillus avium</name>
    <dbReference type="NCBI Taxonomy" id="1903704"/>
    <lineage>
        <taxon>Bacteria</taxon>
        <taxon>Bacillati</taxon>
        <taxon>Bacillota</taxon>
        <taxon>Bacilli</taxon>
        <taxon>Bacillales</taxon>
        <taxon>Alicyclobacillaceae</taxon>
        <taxon>Tumebacillus</taxon>
    </lineage>
</organism>
<evidence type="ECO:0000313" key="6">
    <source>
        <dbReference type="Proteomes" id="UP000195437"/>
    </source>
</evidence>
<dbReference type="PANTHER" id="PTHR30435:SF19">
    <property type="entry name" value="FLAGELLAR BASAL-BODY ROD PROTEIN FLGG"/>
    <property type="match status" value="1"/>
</dbReference>
<sequence length="278" mass="30118">MRALWTSAHGMAGQQTRLDTISNNIANVNTTGYKQQDVNFKDMLYAEIQQTQQNGNLQGRQTTSGVRIGHGVLAVGVSQLFTQGALQSTENLLDVAIDGPNAFFEVGIFNNGVQTDNAYTRDGSFAVGYDRTNTPYLTDSAGNPVLDTAQQPISLDGFDLATLKIEQNGMMTAEAAGVRTAVGQLELVNIENPDTNLEAMGNNMYALKTNAAPNALTRGAYNQPNGATLKQGFLEQSNVDMIQQMTDMIMTQRAYTMNARALQTIDQMMGMANNLRNG</sequence>
<dbReference type="InterPro" id="IPR001444">
    <property type="entry name" value="Flag_bb_rod_N"/>
</dbReference>
<feature type="domain" description="Flagellar basal-body/hook protein C-terminal" evidence="4">
    <location>
        <begin position="230"/>
        <end position="275"/>
    </location>
</feature>
<dbReference type="NCBIfam" id="TIGR03506">
    <property type="entry name" value="FlgEFG_subfam"/>
    <property type="match status" value="2"/>
</dbReference>
<dbReference type="GO" id="GO:0071978">
    <property type="term" value="P:bacterial-type flagellum-dependent swarming motility"/>
    <property type="evidence" value="ECO:0007669"/>
    <property type="project" value="TreeGrafter"/>
</dbReference>
<dbReference type="SUPFAM" id="SSF117143">
    <property type="entry name" value="Flagellar hook protein flgE"/>
    <property type="match status" value="1"/>
</dbReference>
<dbReference type="InterPro" id="IPR037925">
    <property type="entry name" value="FlgE/F/G-like"/>
</dbReference>
<dbReference type="Pfam" id="PF06429">
    <property type="entry name" value="Flg_bbr_C"/>
    <property type="match status" value="1"/>
</dbReference>
<protein>
    <submittedName>
        <fullName evidence="5">Uncharacterized protein</fullName>
    </submittedName>
</protein>
<dbReference type="Pfam" id="PF00460">
    <property type="entry name" value="Flg_bb_rod"/>
    <property type="match status" value="1"/>
</dbReference>
<dbReference type="InterPro" id="IPR020013">
    <property type="entry name" value="Flagellar_FlgE/F/G"/>
</dbReference>
<dbReference type="EMBL" id="CP021434">
    <property type="protein sequence ID" value="ARU60511.1"/>
    <property type="molecule type" value="Genomic_DNA"/>
</dbReference>
<dbReference type="KEGG" id="tum:CBW65_05040"/>
<evidence type="ECO:0000313" key="5">
    <source>
        <dbReference type="EMBL" id="ARU60511.1"/>
    </source>
</evidence>
<dbReference type="GO" id="GO:0009425">
    <property type="term" value="C:bacterial-type flagellum basal body"/>
    <property type="evidence" value="ECO:0007669"/>
    <property type="project" value="UniProtKB-SubCell"/>
</dbReference>
<dbReference type="AlphaFoldDB" id="A0A1Y0IJ20"/>